<evidence type="ECO:0000259" key="7">
    <source>
        <dbReference type="Pfam" id="PF02897"/>
    </source>
</evidence>
<dbReference type="Gene3D" id="2.130.10.120">
    <property type="entry name" value="Prolyl oligopeptidase, N-terminal domain"/>
    <property type="match status" value="1"/>
</dbReference>
<evidence type="ECO:0000313" key="9">
    <source>
        <dbReference type="Proteomes" id="UP000639973"/>
    </source>
</evidence>
<dbReference type="PANTHER" id="PTHR11757:SF19">
    <property type="entry name" value="PROLYL ENDOPEPTIDASE-LIKE"/>
    <property type="match status" value="1"/>
</dbReference>
<dbReference type="EMBL" id="BMOL01000001">
    <property type="protein sequence ID" value="GGL70218.1"/>
    <property type="molecule type" value="Genomic_DNA"/>
</dbReference>
<dbReference type="Pfam" id="PF00326">
    <property type="entry name" value="Peptidase_S9"/>
    <property type="match status" value="1"/>
</dbReference>
<dbReference type="Pfam" id="PF02897">
    <property type="entry name" value="Peptidase_S9_N"/>
    <property type="match status" value="1"/>
</dbReference>
<keyword evidence="4" id="KW-0720">Serine protease</keyword>
<evidence type="ECO:0000259" key="6">
    <source>
        <dbReference type="Pfam" id="PF00326"/>
    </source>
</evidence>
<feature type="region of interest" description="Disordered" evidence="5">
    <location>
        <begin position="1"/>
        <end position="30"/>
    </location>
</feature>
<reference evidence="9" key="1">
    <citation type="journal article" date="2019" name="Int. J. Syst. Evol. Microbiol.">
        <title>The Global Catalogue of Microorganisms (GCM) 10K type strain sequencing project: providing services to taxonomists for standard genome sequencing and annotation.</title>
        <authorList>
            <consortium name="The Broad Institute Genomics Platform"/>
            <consortium name="The Broad Institute Genome Sequencing Center for Infectious Disease"/>
            <person name="Wu L."/>
            <person name="Ma J."/>
        </authorList>
    </citation>
    <scope>NUCLEOTIDE SEQUENCE [LARGE SCALE GENOMIC DNA]</scope>
    <source>
        <strain evidence="9">JCM 15442</strain>
    </source>
</reference>
<dbReference type="RefSeq" id="WP_188968668.1">
    <property type="nucleotide sequence ID" value="NZ_BMOL01000001.1"/>
</dbReference>
<evidence type="ECO:0000256" key="3">
    <source>
        <dbReference type="ARBA" id="ARBA00022801"/>
    </source>
</evidence>
<dbReference type="PANTHER" id="PTHR11757">
    <property type="entry name" value="PROTEASE FAMILY S9A OLIGOPEPTIDASE"/>
    <property type="match status" value="1"/>
</dbReference>
<keyword evidence="2" id="KW-0645">Protease</keyword>
<comment type="caution">
    <text evidence="8">The sequence shown here is derived from an EMBL/GenBank/DDBJ whole genome shotgun (WGS) entry which is preliminary data.</text>
</comment>
<keyword evidence="3" id="KW-0378">Hydrolase</keyword>
<dbReference type="InterPro" id="IPR029058">
    <property type="entry name" value="AB_hydrolase_fold"/>
</dbReference>
<dbReference type="SUPFAM" id="SSF50993">
    <property type="entry name" value="Peptidase/esterase 'gauge' domain"/>
    <property type="match status" value="1"/>
</dbReference>
<feature type="compositionally biased region" description="Basic and acidic residues" evidence="5">
    <location>
        <begin position="15"/>
        <end position="30"/>
    </location>
</feature>
<evidence type="ECO:0000256" key="1">
    <source>
        <dbReference type="ARBA" id="ARBA00005228"/>
    </source>
</evidence>
<comment type="similarity">
    <text evidence="1">Belongs to the peptidase S9A family.</text>
</comment>
<evidence type="ECO:0000256" key="2">
    <source>
        <dbReference type="ARBA" id="ARBA00022670"/>
    </source>
</evidence>
<evidence type="ECO:0000256" key="4">
    <source>
        <dbReference type="ARBA" id="ARBA00022825"/>
    </source>
</evidence>
<gene>
    <name evidence="8" type="ORF">GCM10010840_05270</name>
</gene>
<dbReference type="InterPro" id="IPR023302">
    <property type="entry name" value="Pept_S9A_N"/>
</dbReference>
<dbReference type="PRINTS" id="PR00862">
    <property type="entry name" value="PROLIGOPTASE"/>
</dbReference>
<dbReference type="Proteomes" id="UP000639973">
    <property type="component" value="Unassembled WGS sequence"/>
</dbReference>
<dbReference type="InterPro" id="IPR001375">
    <property type="entry name" value="Peptidase_S9_cat"/>
</dbReference>
<evidence type="ECO:0000256" key="5">
    <source>
        <dbReference type="SAM" id="MobiDB-lite"/>
    </source>
</evidence>
<protein>
    <submittedName>
        <fullName evidence="8">Oligopeptidase B</fullName>
    </submittedName>
</protein>
<dbReference type="SUPFAM" id="SSF53474">
    <property type="entry name" value="alpha/beta-Hydrolases"/>
    <property type="match status" value="1"/>
</dbReference>
<name>A0ABQ2G157_9DEIO</name>
<accession>A0ABQ2G157</accession>
<feature type="domain" description="Peptidase S9 prolyl oligopeptidase catalytic" evidence="6">
    <location>
        <begin position="474"/>
        <end position="687"/>
    </location>
</feature>
<feature type="domain" description="Peptidase S9A N-terminal" evidence="7">
    <location>
        <begin position="10"/>
        <end position="415"/>
    </location>
</feature>
<evidence type="ECO:0000313" key="8">
    <source>
        <dbReference type="EMBL" id="GGL70218.1"/>
    </source>
</evidence>
<sequence>MHSQEQARPPQAPREQVRHDLHGEQRHDDYHWLKTRGKADARVLGHLEAENAYLDAVMSPLRDTQATIYQELLSHVQEDDEQPPVQDGDWLYFTRTLEGRAHPVFLRRPLAGGDEQTLLDLNALKEREGLDNVWVHLARPSPDGRYWAYLMDRTGQEVWDLRVLDTQTGELAETALTGLSGWTLAWHADSAALLYATEDDTQRPDKIWRHTLGQPQDADELLFHEADPIFRVGASRSENGHTLLIVSEANMAQEWRALDAHDPTATPRLVLPRQRGTEVMLADGGDHWLALTNAGGAEEFKLVSLPQQGEINLPNAAEVLPYTSERYLTGMHLFRNHLLLSGREDGFTRLWVLPRTADGYGPARRVEFPEASYTVHIGSNRVYDTDTARILYTSLTRPTEHLDLHLNTLATALVKATPVPNYDASLYVSERVWATAPDGEQVPVSVVRRRDTALPAPTLLYGYGSYGIPVDPGFSMARLPLLDRGWVWATAHIRGGSERGRRWYDAGRLSHKMNTFTDFVAAGEHLREAGMATDLVAMGRSAGGLLMGGVVNLRPDLWKAAFVGVPFVDVLSTMLDASIPLTTGEYDEWGNPNDAAAYATMRAYSPYDNLKAGLYPHLFVSTGLNDPRVAYWEPAKYVARLRTLREPGSGTLVLKTNMGAGHGGSSGRYDALNEAAEEYAFALAAVNGALQRE</sequence>
<dbReference type="InterPro" id="IPR051543">
    <property type="entry name" value="Serine_Peptidase_S9A"/>
</dbReference>
<keyword evidence="9" id="KW-1185">Reference proteome</keyword>
<organism evidence="8 9">
    <name type="scientific">Deinococcus aerolatus</name>
    <dbReference type="NCBI Taxonomy" id="522487"/>
    <lineage>
        <taxon>Bacteria</taxon>
        <taxon>Thermotogati</taxon>
        <taxon>Deinococcota</taxon>
        <taxon>Deinococci</taxon>
        <taxon>Deinococcales</taxon>
        <taxon>Deinococcaceae</taxon>
        <taxon>Deinococcus</taxon>
    </lineage>
</organism>
<dbReference type="InterPro" id="IPR002470">
    <property type="entry name" value="Peptidase_S9A"/>
</dbReference>
<proteinExistence type="inferred from homology"/>
<dbReference type="Gene3D" id="3.40.50.1820">
    <property type="entry name" value="alpha/beta hydrolase"/>
    <property type="match status" value="1"/>
</dbReference>